<feature type="region of interest" description="Disordered" evidence="1">
    <location>
        <begin position="91"/>
        <end position="129"/>
    </location>
</feature>
<dbReference type="SUPFAM" id="SSF48371">
    <property type="entry name" value="ARM repeat"/>
    <property type="match status" value="1"/>
</dbReference>
<dbReference type="Proteomes" id="UP001194580">
    <property type="component" value="Unassembled WGS sequence"/>
</dbReference>
<dbReference type="AlphaFoldDB" id="A0AAD4H436"/>
<dbReference type="PROSITE" id="PS00675">
    <property type="entry name" value="SIGMA54_INTERACT_1"/>
    <property type="match status" value="1"/>
</dbReference>
<dbReference type="Pfam" id="PF23948">
    <property type="entry name" value="ARM_5"/>
    <property type="match status" value="1"/>
</dbReference>
<evidence type="ECO:0008006" key="6">
    <source>
        <dbReference type="Google" id="ProtNLM"/>
    </source>
</evidence>
<name>A0AAD4H436_9FUNG</name>
<evidence type="ECO:0000313" key="4">
    <source>
        <dbReference type="EMBL" id="KAG0271394.1"/>
    </source>
</evidence>
<feature type="compositionally biased region" description="Polar residues" evidence="1">
    <location>
        <begin position="108"/>
        <end position="122"/>
    </location>
</feature>
<protein>
    <recommendedName>
        <fullName evidence="6">NACHT domain-containing protein</fullName>
    </recommendedName>
</protein>
<feature type="domain" description="NACHT" evidence="2">
    <location>
        <begin position="709"/>
        <end position="870"/>
    </location>
</feature>
<organism evidence="4 5">
    <name type="scientific">Linnemannia exigua</name>
    <dbReference type="NCBI Taxonomy" id="604196"/>
    <lineage>
        <taxon>Eukaryota</taxon>
        <taxon>Fungi</taxon>
        <taxon>Fungi incertae sedis</taxon>
        <taxon>Mucoromycota</taxon>
        <taxon>Mortierellomycotina</taxon>
        <taxon>Mortierellomycetes</taxon>
        <taxon>Mortierellales</taxon>
        <taxon>Mortierellaceae</taxon>
        <taxon>Linnemannia</taxon>
    </lineage>
</organism>
<feature type="compositionally biased region" description="Low complexity" evidence="1">
    <location>
        <begin position="91"/>
        <end position="102"/>
    </location>
</feature>
<accession>A0AAD4H436</accession>
<evidence type="ECO:0000256" key="1">
    <source>
        <dbReference type="SAM" id="MobiDB-lite"/>
    </source>
</evidence>
<reference evidence="4" key="1">
    <citation type="journal article" date="2020" name="Fungal Divers.">
        <title>Resolving the Mortierellaceae phylogeny through synthesis of multi-gene phylogenetics and phylogenomics.</title>
        <authorList>
            <person name="Vandepol N."/>
            <person name="Liber J."/>
            <person name="Desiro A."/>
            <person name="Na H."/>
            <person name="Kennedy M."/>
            <person name="Barry K."/>
            <person name="Grigoriev I.V."/>
            <person name="Miller A.N."/>
            <person name="O'Donnell K."/>
            <person name="Stajich J.E."/>
            <person name="Bonito G."/>
        </authorList>
    </citation>
    <scope>NUCLEOTIDE SEQUENCE</scope>
    <source>
        <strain evidence="4">NRRL 28262</strain>
    </source>
</reference>
<dbReference type="InterPro" id="IPR007111">
    <property type="entry name" value="NACHT_NTPase"/>
</dbReference>
<comment type="caution">
    <text evidence="4">The sequence shown here is derived from an EMBL/GenBank/DDBJ whole genome shotgun (WGS) entry which is preliminary data.</text>
</comment>
<dbReference type="Gene3D" id="3.40.50.300">
    <property type="entry name" value="P-loop containing nucleotide triphosphate hydrolases"/>
    <property type="match status" value="1"/>
</dbReference>
<feature type="non-terminal residue" evidence="4">
    <location>
        <position position="1070"/>
    </location>
</feature>
<dbReference type="EMBL" id="JAAAIL010001153">
    <property type="protein sequence ID" value="KAG0271394.1"/>
    <property type="molecule type" value="Genomic_DNA"/>
</dbReference>
<proteinExistence type="predicted"/>
<feature type="domain" description="Arm-like repeat" evidence="3">
    <location>
        <begin position="252"/>
        <end position="563"/>
    </location>
</feature>
<dbReference type="Pfam" id="PF05729">
    <property type="entry name" value="NACHT"/>
    <property type="match status" value="1"/>
</dbReference>
<evidence type="ECO:0000259" key="2">
    <source>
        <dbReference type="Pfam" id="PF05729"/>
    </source>
</evidence>
<dbReference type="SUPFAM" id="SSF52540">
    <property type="entry name" value="P-loop containing nucleoside triphosphate hydrolases"/>
    <property type="match status" value="1"/>
</dbReference>
<evidence type="ECO:0000313" key="5">
    <source>
        <dbReference type="Proteomes" id="UP001194580"/>
    </source>
</evidence>
<sequence>MTNAPKYQGPPSGVEMTPEGRSTFNKLKTSAKKALSPANRADTSLSNAVAAIHVESSRILNRFGRFARDESTLDVSKDTKASTQVMTMATTPDPFQAAAPQPRRSRAVSDQSISPRTATNLSAVDPGTLQQRRSRAASTQSSGNRAFPNLDASAKFINFFISSKPTVPQPVLKQPNNSIFSHNISKPFFRTPLPKLGNRFNSTLQLAFGLYLLPQRPSSSQTTPKSAISAKCAAHGLDLSEEEEAWRIAIEKDPFEQSRLCWLVAQVVAEFLKSSHKDAQSIGEILLLGPIFDRKDYRNILSSLISQLEREALLDVDLLRGLIQLLQDASPRYLIDDDLVRILRLLRQRLKDTYKALGDTHQASSEHIYILATAISRVLDAMIEGNVKNLNRTEDHQPLVDILDELKDSSDPNLKFQAAYAWQALQFVGDDESPLHAVLRFAGGLTKVALGVAGGFKFDPDNLCNGLHELGLATGQAYDVVKASIEGYQAFRAGSHGAMDSLVLGFQSGTKRLWFPALQGARVFIREGRLADFELVVNDAPCRHESDFQWGVCQLLGEMAMDPIWEPKVRKLAIDFLARLYKSDGTWNPGTHIKSAIFGLGIRICKDADQIIQHYTATAFQDLTDNSVNGPCPLIIRLPLPTSSPTLESVLKIPSIEHDLHRLKTLRLMEYEHSIYIPPFAKASPGASDDDSFPLMAKVKEFLEGNRQVFLIIGDSGSGKSTFSRRLEYLLLRAYSPGRPIPLYINLPTLQSPEKELIPEQLRMYDVSDSTIQELKCDRQFILICDGYDEARLAAKPNLHSTNCFNRPGQWNTKMIISCRSTHVGREYHSQFQPQPTTSYGRSLRHLFQEATIISFSETQIKEYVTQFVQETEVHELFDGRPLWSAQDYLDNMKEIPNLMKLAKNPFLLTLTMATLPEVATETSLSKTDMTRWQLFKAFVNKWLECNKERLLSMQLGGKAAEVLDELVQGGFKEIALKFLQDLAGAMYQHQRGEPVVEYVHRWDKDTWKAQFFGTGLDITLLRESSPLTRQSNLHSFLHRSLLEYFYSCHMSQGAEDRANSPSRNTRIAC</sequence>
<dbReference type="InterPro" id="IPR027417">
    <property type="entry name" value="P-loop_NTPase"/>
</dbReference>
<feature type="region of interest" description="Disordered" evidence="1">
    <location>
        <begin position="1"/>
        <end position="21"/>
    </location>
</feature>
<dbReference type="InterPro" id="IPR025662">
    <property type="entry name" value="Sigma_54_int_dom_ATP-bd_1"/>
</dbReference>
<evidence type="ECO:0000259" key="3">
    <source>
        <dbReference type="Pfam" id="PF23948"/>
    </source>
</evidence>
<gene>
    <name evidence="4" type="ORF">BGZ95_000799</name>
</gene>
<dbReference type="InterPro" id="IPR016024">
    <property type="entry name" value="ARM-type_fold"/>
</dbReference>
<dbReference type="InterPro" id="IPR056251">
    <property type="entry name" value="Arm_rpt_dom"/>
</dbReference>
<keyword evidence="5" id="KW-1185">Reference proteome</keyword>